<protein>
    <submittedName>
        <fullName evidence="4">TetR/AcrR family transcriptional regulator</fullName>
    </submittedName>
</protein>
<name>A0A9D1DMS4_9FIRM</name>
<accession>A0A9D1DMS4</accession>
<proteinExistence type="predicted"/>
<dbReference type="Pfam" id="PF14278">
    <property type="entry name" value="TetR_C_8"/>
    <property type="match status" value="1"/>
</dbReference>
<dbReference type="Pfam" id="PF00440">
    <property type="entry name" value="TetR_N"/>
    <property type="match status" value="1"/>
</dbReference>
<gene>
    <name evidence="4" type="ORF">IAD36_08960</name>
</gene>
<dbReference type="GO" id="GO:0003677">
    <property type="term" value="F:DNA binding"/>
    <property type="evidence" value="ECO:0007669"/>
    <property type="project" value="UniProtKB-UniRule"/>
</dbReference>
<dbReference type="EMBL" id="DVHH01000214">
    <property type="protein sequence ID" value="HIR55706.1"/>
    <property type="molecule type" value="Genomic_DNA"/>
</dbReference>
<keyword evidence="1 2" id="KW-0238">DNA-binding</keyword>
<sequence>MEEPRTDRRVRKTKKQLRMALTTLMMEKSVGEITVREIAELADVNRGTFYAHYKDVYDLLTQLEETIFVRLEEISVINSSPDWDQSTYHYLEDVLKLCYDSADVYRALICRNNDMDFQQRLFETLKNQYMRSFLERTCSASGRELDLFCSFAVQGMLSITKEWMDSGLKESPAEMAKLGGDFIMRGVAALRGN</sequence>
<dbReference type="PANTHER" id="PTHR43479:SF7">
    <property type="entry name" value="TETR-FAMILY TRANSCRIPTIONAL REGULATOR"/>
    <property type="match status" value="1"/>
</dbReference>
<dbReference type="SUPFAM" id="SSF46689">
    <property type="entry name" value="Homeodomain-like"/>
    <property type="match status" value="1"/>
</dbReference>
<evidence type="ECO:0000256" key="2">
    <source>
        <dbReference type="PROSITE-ProRule" id="PRU00335"/>
    </source>
</evidence>
<dbReference type="PANTHER" id="PTHR43479">
    <property type="entry name" value="ACREF/ENVCD OPERON REPRESSOR-RELATED"/>
    <property type="match status" value="1"/>
</dbReference>
<dbReference type="AlphaFoldDB" id="A0A9D1DMS4"/>
<feature type="domain" description="HTH tetR-type" evidence="3">
    <location>
        <begin position="11"/>
        <end position="71"/>
    </location>
</feature>
<reference evidence="4" key="1">
    <citation type="submission" date="2020-10" db="EMBL/GenBank/DDBJ databases">
        <authorList>
            <person name="Gilroy R."/>
        </authorList>
    </citation>
    <scope>NUCLEOTIDE SEQUENCE</scope>
    <source>
        <strain evidence="4">ChiGjej3B3-7149</strain>
    </source>
</reference>
<dbReference type="PROSITE" id="PS50977">
    <property type="entry name" value="HTH_TETR_2"/>
    <property type="match status" value="1"/>
</dbReference>
<evidence type="ECO:0000313" key="5">
    <source>
        <dbReference type="Proteomes" id="UP000824238"/>
    </source>
</evidence>
<evidence type="ECO:0000313" key="4">
    <source>
        <dbReference type="EMBL" id="HIR55706.1"/>
    </source>
</evidence>
<reference evidence="4" key="2">
    <citation type="journal article" date="2021" name="PeerJ">
        <title>Extensive microbial diversity within the chicken gut microbiome revealed by metagenomics and culture.</title>
        <authorList>
            <person name="Gilroy R."/>
            <person name="Ravi A."/>
            <person name="Getino M."/>
            <person name="Pursley I."/>
            <person name="Horton D.L."/>
            <person name="Alikhan N.F."/>
            <person name="Baker D."/>
            <person name="Gharbi K."/>
            <person name="Hall N."/>
            <person name="Watson M."/>
            <person name="Adriaenssens E.M."/>
            <person name="Foster-Nyarko E."/>
            <person name="Jarju S."/>
            <person name="Secka A."/>
            <person name="Antonio M."/>
            <person name="Oren A."/>
            <person name="Chaudhuri R.R."/>
            <person name="La Ragione R."/>
            <person name="Hildebrand F."/>
            <person name="Pallen M.J."/>
        </authorList>
    </citation>
    <scope>NUCLEOTIDE SEQUENCE</scope>
    <source>
        <strain evidence="4">ChiGjej3B3-7149</strain>
    </source>
</reference>
<feature type="DNA-binding region" description="H-T-H motif" evidence="2">
    <location>
        <begin position="34"/>
        <end position="53"/>
    </location>
</feature>
<dbReference type="InterPro" id="IPR050624">
    <property type="entry name" value="HTH-type_Tx_Regulator"/>
</dbReference>
<dbReference type="Proteomes" id="UP000824238">
    <property type="component" value="Unassembled WGS sequence"/>
</dbReference>
<evidence type="ECO:0000259" key="3">
    <source>
        <dbReference type="PROSITE" id="PS50977"/>
    </source>
</evidence>
<dbReference type="InterPro" id="IPR001647">
    <property type="entry name" value="HTH_TetR"/>
</dbReference>
<evidence type="ECO:0000256" key="1">
    <source>
        <dbReference type="ARBA" id="ARBA00023125"/>
    </source>
</evidence>
<organism evidence="4 5">
    <name type="scientific">Candidatus Scatomorpha intestinigallinarum</name>
    <dbReference type="NCBI Taxonomy" id="2840923"/>
    <lineage>
        <taxon>Bacteria</taxon>
        <taxon>Bacillati</taxon>
        <taxon>Bacillota</taxon>
        <taxon>Clostridia</taxon>
        <taxon>Eubacteriales</taxon>
        <taxon>Candidatus Scatomorpha</taxon>
    </lineage>
</organism>
<comment type="caution">
    <text evidence="4">The sequence shown here is derived from an EMBL/GenBank/DDBJ whole genome shotgun (WGS) entry which is preliminary data.</text>
</comment>
<dbReference type="InterPro" id="IPR009057">
    <property type="entry name" value="Homeodomain-like_sf"/>
</dbReference>
<dbReference type="Gene3D" id="1.10.357.10">
    <property type="entry name" value="Tetracycline Repressor, domain 2"/>
    <property type="match status" value="1"/>
</dbReference>
<dbReference type="InterPro" id="IPR039532">
    <property type="entry name" value="TetR_C_Firmicutes"/>
</dbReference>